<dbReference type="Pfam" id="PF00486">
    <property type="entry name" value="Trans_reg_C"/>
    <property type="match status" value="1"/>
</dbReference>
<dbReference type="PROSITE" id="PS51755">
    <property type="entry name" value="OMPR_PHOB"/>
    <property type="match status" value="1"/>
</dbReference>
<protein>
    <submittedName>
        <fullName evidence="5">Winged helix family transcriptional regulator</fullName>
    </submittedName>
</protein>
<feature type="DNA-binding region" description="OmpR/PhoB-type" evidence="2">
    <location>
        <begin position="1"/>
        <end position="105"/>
    </location>
</feature>
<keyword evidence="3" id="KW-0812">Transmembrane</keyword>
<keyword evidence="3" id="KW-1133">Transmembrane helix</keyword>
<dbReference type="SMART" id="SM00862">
    <property type="entry name" value="Trans_reg_C"/>
    <property type="match status" value="1"/>
</dbReference>
<keyword evidence="1 2" id="KW-0238">DNA-binding</keyword>
<evidence type="ECO:0000256" key="2">
    <source>
        <dbReference type="PROSITE-ProRule" id="PRU01091"/>
    </source>
</evidence>
<evidence type="ECO:0000259" key="4">
    <source>
        <dbReference type="PROSITE" id="PS51755"/>
    </source>
</evidence>
<feature type="transmembrane region" description="Helical" evidence="3">
    <location>
        <begin position="132"/>
        <end position="153"/>
    </location>
</feature>
<dbReference type="CDD" id="cd00383">
    <property type="entry name" value="trans_reg_C"/>
    <property type="match status" value="1"/>
</dbReference>
<dbReference type="InterPro" id="IPR016032">
    <property type="entry name" value="Sig_transdc_resp-reg_C-effctor"/>
</dbReference>
<evidence type="ECO:0000256" key="1">
    <source>
        <dbReference type="ARBA" id="ARBA00023125"/>
    </source>
</evidence>
<gene>
    <name evidence="5" type="ORF">HII27_12760</name>
</gene>
<dbReference type="GeneID" id="98391477"/>
<name>A0ABR6RTX1_9ENTR</name>
<sequence>MKYLLANVLVYDNEDGSLTLQNDPDSDSQVLTCTAQHILNLLIAHHGMVVERETFFEQVWDERGLRGSSNSLNQYISILRKIFATLVPDSPFIVTVPKVGFMFSAETSIVPLSAPRVPTVAKPEKISRARNFTALYALVTVIVLTLCGTAIAWKNQQQQAEIYLLDHIDTCPVYTLAPLADVFRERAKTLIKQIKNDGAFSCLNHSVFYAHIQDPLLYGDDGRLVLSQCSQFLGKASACQTLYYYEWQK</sequence>
<dbReference type="EMBL" id="JABBJF010000010">
    <property type="protein sequence ID" value="MBC1186584.1"/>
    <property type="molecule type" value="Genomic_DNA"/>
</dbReference>
<keyword evidence="6" id="KW-1185">Reference proteome</keyword>
<reference evidence="5 6" key="1">
    <citation type="submission" date="2020-04" db="EMBL/GenBank/DDBJ databases">
        <title>The draft genome of Kluyvera sichuanensis strain SCKS090646.</title>
        <authorList>
            <person name="Wei L."/>
            <person name="Liu L."/>
            <person name="Feng Y."/>
            <person name="Zong Z."/>
        </authorList>
    </citation>
    <scope>NUCLEOTIDE SEQUENCE [LARGE SCALE GENOMIC DNA]</scope>
    <source>
        <strain evidence="5 6">090646</strain>
    </source>
</reference>
<evidence type="ECO:0000256" key="3">
    <source>
        <dbReference type="SAM" id="Phobius"/>
    </source>
</evidence>
<organism evidence="5 6">
    <name type="scientific">Kluyvera sichuanensis</name>
    <dbReference type="NCBI Taxonomy" id="2725494"/>
    <lineage>
        <taxon>Bacteria</taxon>
        <taxon>Pseudomonadati</taxon>
        <taxon>Pseudomonadota</taxon>
        <taxon>Gammaproteobacteria</taxon>
        <taxon>Enterobacterales</taxon>
        <taxon>Enterobacteriaceae</taxon>
        <taxon>Kluyvera</taxon>
    </lineage>
</organism>
<evidence type="ECO:0000313" key="5">
    <source>
        <dbReference type="EMBL" id="MBC1186584.1"/>
    </source>
</evidence>
<dbReference type="Gene3D" id="1.10.10.10">
    <property type="entry name" value="Winged helix-like DNA-binding domain superfamily/Winged helix DNA-binding domain"/>
    <property type="match status" value="1"/>
</dbReference>
<dbReference type="Proteomes" id="UP000607331">
    <property type="component" value="Unassembled WGS sequence"/>
</dbReference>
<dbReference type="InterPro" id="IPR036388">
    <property type="entry name" value="WH-like_DNA-bd_sf"/>
</dbReference>
<dbReference type="RefSeq" id="WP_185668221.1">
    <property type="nucleotide sequence ID" value="NZ_CP162271.1"/>
</dbReference>
<proteinExistence type="predicted"/>
<dbReference type="InterPro" id="IPR001867">
    <property type="entry name" value="OmpR/PhoB-type_DNA-bd"/>
</dbReference>
<keyword evidence="3" id="KW-0472">Membrane</keyword>
<evidence type="ECO:0000313" key="6">
    <source>
        <dbReference type="Proteomes" id="UP000607331"/>
    </source>
</evidence>
<dbReference type="SUPFAM" id="SSF46894">
    <property type="entry name" value="C-terminal effector domain of the bipartite response regulators"/>
    <property type="match status" value="1"/>
</dbReference>
<accession>A0ABR6RTX1</accession>
<feature type="domain" description="OmpR/PhoB-type" evidence="4">
    <location>
        <begin position="1"/>
        <end position="105"/>
    </location>
</feature>
<comment type="caution">
    <text evidence="5">The sequence shown here is derived from an EMBL/GenBank/DDBJ whole genome shotgun (WGS) entry which is preliminary data.</text>
</comment>